<dbReference type="EMBL" id="CP003984">
    <property type="protein sequence ID" value="AII85658.1"/>
    <property type="molecule type" value="Genomic_DNA"/>
</dbReference>
<dbReference type="InterPro" id="IPR010921">
    <property type="entry name" value="Trp_repressor/repl_initiator"/>
</dbReference>
<dbReference type="KEGG" id="ptp:RCA23_c00880"/>
<dbReference type="Pfam" id="PF02796">
    <property type="entry name" value="HTH_7"/>
    <property type="match status" value="1"/>
</dbReference>
<sequence length="187" mass="20477">MLIGLARTSTLEQVAGLEAQIRDLGAYGCERIFKEQVSSVAEREQLEAALSMLRTGDKLVTTRLDRLARSVQHLGQIIERINSAGASLVILDMGGTAVDTSNPTGKLILNVMSSVAQFEREMMLERQREGIAKAKAEGKYKGRKPTARAKTDMVKLALDEGVSKAQICRDLQISKTSLYRIISAIRA</sequence>
<evidence type="ECO:0000256" key="4">
    <source>
        <dbReference type="ARBA" id="ARBA00023172"/>
    </source>
</evidence>
<dbReference type="InterPro" id="IPR006118">
    <property type="entry name" value="Recombinase_CS"/>
</dbReference>
<feature type="domain" description="Resolvase/invertase-type recombinase catalytic" evidence="6">
    <location>
        <begin position="1"/>
        <end position="138"/>
    </location>
</feature>
<protein>
    <submittedName>
        <fullName evidence="7">DNA integration/recombination/inversion protein</fullName>
    </submittedName>
</protein>
<dbReference type="InterPro" id="IPR036162">
    <property type="entry name" value="Resolvase-like_N_sf"/>
</dbReference>
<organism evidence="7 8">
    <name type="scientific">Planktomarina temperata RCA23</name>
    <dbReference type="NCBI Taxonomy" id="666509"/>
    <lineage>
        <taxon>Bacteria</taxon>
        <taxon>Pseudomonadati</taxon>
        <taxon>Pseudomonadota</taxon>
        <taxon>Alphaproteobacteria</taxon>
        <taxon>Rhodobacterales</taxon>
        <taxon>Paracoccaceae</taxon>
        <taxon>Planktomarina</taxon>
    </lineage>
</organism>
<keyword evidence="8" id="KW-1185">Reference proteome</keyword>
<dbReference type="SMART" id="SM00857">
    <property type="entry name" value="Resolvase"/>
    <property type="match status" value="1"/>
</dbReference>
<dbReference type="SUPFAM" id="SSF53041">
    <property type="entry name" value="Resolvase-like"/>
    <property type="match status" value="1"/>
</dbReference>
<dbReference type="PANTHER" id="PTHR30461:SF26">
    <property type="entry name" value="RESOLVASE HOMOLOG YNEB"/>
    <property type="match status" value="1"/>
</dbReference>
<dbReference type="Gene3D" id="3.40.50.1390">
    <property type="entry name" value="Resolvase, N-terminal catalytic domain"/>
    <property type="match status" value="1"/>
</dbReference>
<comment type="similarity">
    <text evidence="1">Belongs to the site-specific recombinase resolvase family.</text>
</comment>
<dbReference type="AlphaFoldDB" id="A0AAN0RGC6"/>
<evidence type="ECO:0000259" key="6">
    <source>
        <dbReference type="PROSITE" id="PS51736"/>
    </source>
</evidence>
<evidence type="ECO:0000313" key="7">
    <source>
        <dbReference type="EMBL" id="AII85658.1"/>
    </source>
</evidence>
<reference evidence="7 8" key="1">
    <citation type="journal article" date="2014" name="ISME J.">
        <title>Adaptation of an abundant Roseobacter RCA organism to pelagic systems revealed by genomic and transcriptomic analyses.</title>
        <authorList>
            <person name="Voget S."/>
            <person name="Wemheuer B."/>
            <person name="Brinkhoff T."/>
            <person name="Vollmers J."/>
            <person name="Dietrich S."/>
            <person name="Giebel H.A."/>
            <person name="Beardsley C."/>
            <person name="Sardemann C."/>
            <person name="Bakenhus I."/>
            <person name="Billerbeck S."/>
            <person name="Daniel R."/>
            <person name="Simon M."/>
        </authorList>
    </citation>
    <scope>NUCLEOTIDE SEQUENCE [LARGE SCALE GENOMIC DNA]</scope>
    <source>
        <strain evidence="7 8">RCA23</strain>
    </source>
</reference>
<dbReference type="GO" id="GO:0000150">
    <property type="term" value="F:DNA strand exchange activity"/>
    <property type="evidence" value="ECO:0007669"/>
    <property type="project" value="InterPro"/>
</dbReference>
<evidence type="ECO:0000256" key="3">
    <source>
        <dbReference type="ARBA" id="ARBA00023125"/>
    </source>
</evidence>
<dbReference type="Proteomes" id="UP000028680">
    <property type="component" value="Chromosome"/>
</dbReference>
<evidence type="ECO:0000256" key="2">
    <source>
        <dbReference type="ARBA" id="ARBA00022908"/>
    </source>
</evidence>
<name>A0AAN0RGC6_9RHOB</name>
<dbReference type="SUPFAM" id="SSF48295">
    <property type="entry name" value="TrpR-like"/>
    <property type="match status" value="1"/>
</dbReference>
<keyword evidence="4" id="KW-0233">DNA recombination</keyword>
<dbReference type="GO" id="GO:0043565">
    <property type="term" value="F:sequence-specific DNA binding"/>
    <property type="evidence" value="ECO:0007669"/>
    <property type="project" value="InterPro"/>
</dbReference>
<dbReference type="InterPro" id="IPR006120">
    <property type="entry name" value="Resolvase_HTH_dom"/>
</dbReference>
<keyword evidence="2" id="KW-0229">DNA integration</keyword>
<dbReference type="PANTHER" id="PTHR30461">
    <property type="entry name" value="DNA-INVERTASE FROM LAMBDOID PROPHAGE"/>
    <property type="match status" value="1"/>
</dbReference>
<evidence type="ECO:0000256" key="5">
    <source>
        <dbReference type="PIRSR" id="PIRSR606118-50"/>
    </source>
</evidence>
<evidence type="ECO:0000313" key="8">
    <source>
        <dbReference type="Proteomes" id="UP000028680"/>
    </source>
</evidence>
<dbReference type="PROSITE" id="PS00398">
    <property type="entry name" value="RECOMBINASES_2"/>
    <property type="match status" value="1"/>
</dbReference>
<accession>A0AAN0RGC6</accession>
<proteinExistence type="inferred from homology"/>
<dbReference type="GO" id="GO:0015074">
    <property type="term" value="P:DNA integration"/>
    <property type="evidence" value="ECO:0007669"/>
    <property type="project" value="UniProtKB-KW"/>
</dbReference>
<dbReference type="RefSeq" id="WP_044048522.1">
    <property type="nucleotide sequence ID" value="NZ_CP003984.1"/>
</dbReference>
<dbReference type="InterPro" id="IPR006119">
    <property type="entry name" value="Resolv_N"/>
</dbReference>
<dbReference type="PROSITE" id="PS51736">
    <property type="entry name" value="RECOMBINASES_3"/>
    <property type="match status" value="1"/>
</dbReference>
<keyword evidence="3" id="KW-0238">DNA-binding</keyword>
<dbReference type="CDD" id="cd03768">
    <property type="entry name" value="SR_ResInv"/>
    <property type="match status" value="1"/>
</dbReference>
<feature type="active site" description="O-(5'-phospho-DNA)-serine intermediate" evidence="5">
    <location>
        <position position="9"/>
    </location>
</feature>
<dbReference type="Pfam" id="PF00239">
    <property type="entry name" value="Resolvase"/>
    <property type="match status" value="1"/>
</dbReference>
<gene>
    <name evidence="7" type="ORF">RCA23_c00880</name>
</gene>
<dbReference type="InterPro" id="IPR050639">
    <property type="entry name" value="SSR_resolvase"/>
</dbReference>
<evidence type="ECO:0000256" key="1">
    <source>
        <dbReference type="ARBA" id="ARBA00009913"/>
    </source>
</evidence>